<feature type="region of interest" description="Disordered" evidence="1">
    <location>
        <begin position="1"/>
        <end position="28"/>
    </location>
</feature>
<evidence type="ECO:0000313" key="3">
    <source>
        <dbReference type="Proteomes" id="UP000612055"/>
    </source>
</evidence>
<comment type="caution">
    <text evidence="2">The sequence shown here is derived from an EMBL/GenBank/DDBJ whole genome shotgun (WGS) entry which is preliminary data.</text>
</comment>
<proteinExistence type="predicted"/>
<accession>A0A835Y6C2</accession>
<sequence>MSEKGWNSSISALSDDTPTTPSRSYLVDTTSDDNLGVAARTSDPGSSCRRALATAEGFTSLGWELSNFFSQHMPSEGPAIPMETPRNVSRVYRNASNKLLPVPRTDAGAALQPTPRSSLNGGVSGRSSLSGVSGQTVASTPKRAAPPPLQLCSPSSAVTASSRGPVSPMPPSQAQPSVGRLPRVPTSNSLGGYSDPLPTHLPPAAASPRHPMHAFRSRNNLVGLGANQFLSEGHGPHFAPPTKPVAGGPLGSAAGPTAGPSSETCLPPLPTRWSGDGTSGWARRRAPCSSLFSDGGAEFDPMSRAARAHTLTSKGATSQRWRRTTDGRDLLLPSLPQAEGSQVSCSPAVLPLPDIISGVPSPRLACAWAASDPATCSPAQDPDPGLTRQLLAAVHGTDPATPMRPSAPLSKSRRWNPDCGPVQQLVSPFRHMGASTEAAGQRLEPAQGLGTRALRASVTVPAPQLQAMAWQPKPPSPPAPPPPVAAPLPCRASAMGCRRPDLPLETGSDPGDASLSRLESPLALAVVSPLSSGGGGVRRQQGGLNPPPSAAGVRAGVLAAVTEAEAEEEWLLPMRGGRNINIRI</sequence>
<feature type="region of interest" description="Disordered" evidence="1">
    <location>
        <begin position="530"/>
        <end position="551"/>
    </location>
</feature>
<feature type="compositionally biased region" description="Low complexity" evidence="1">
    <location>
        <begin position="116"/>
        <end position="134"/>
    </location>
</feature>
<evidence type="ECO:0000256" key="1">
    <source>
        <dbReference type="SAM" id="MobiDB-lite"/>
    </source>
</evidence>
<evidence type="ECO:0000313" key="2">
    <source>
        <dbReference type="EMBL" id="KAG2495548.1"/>
    </source>
</evidence>
<name>A0A835Y6C2_9CHLO</name>
<feature type="region of interest" description="Disordered" evidence="1">
    <location>
        <begin position="251"/>
        <end position="271"/>
    </location>
</feature>
<organism evidence="2 3">
    <name type="scientific">Edaphochlamys debaryana</name>
    <dbReference type="NCBI Taxonomy" id="47281"/>
    <lineage>
        <taxon>Eukaryota</taxon>
        <taxon>Viridiplantae</taxon>
        <taxon>Chlorophyta</taxon>
        <taxon>core chlorophytes</taxon>
        <taxon>Chlorophyceae</taxon>
        <taxon>CS clade</taxon>
        <taxon>Chlamydomonadales</taxon>
        <taxon>Chlamydomonadales incertae sedis</taxon>
        <taxon>Edaphochlamys</taxon>
    </lineage>
</organism>
<dbReference type="EMBL" id="JAEHOE010000024">
    <property type="protein sequence ID" value="KAG2495548.1"/>
    <property type="molecule type" value="Genomic_DNA"/>
</dbReference>
<feature type="compositionally biased region" description="Polar residues" evidence="1">
    <location>
        <begin position="152"/>
        <end position="164"/>
    </location>
</feature>
<protein>
    <submittedName>
        <fullName evidence="2">Uncharacterized protein</fullName>
    </submittedName>
</protein>
<gene>
    <name evidence="2" type="ORF">HYH03_006491</name>
</gene>
<reference evidence="2" key="1">
    <citation type="journal article" date="2020" name="bioRxiv">
        <title>Comparative genomics of Chlamydomonas.</title>
        <authorList>
            <person name="Craig R.J."/>
            <person name="Hasan A.R."/>
            <person name="Ness R.W."/>
            <person name="Keightley P.D."/>
        </authorList>
    </citation>
    <scope>NUCLEOTIDE SEQUENCE</scope>
    <source>
        <strain evidence="2">CCAP 11/70</strain>
    </source>
</reference>
<feature type="region of interest" description="Disordered" evidence="1">
    <location>
        <begin position="99"/>
        <end position="197"/>
    </location>
</feature>
<dbReference type="AlphaFoldDB" id="A0A835Y6C2"/>
<dbReference type="Proteomes" id="UP000612055">
    <property type="component" value="Unassembled WGS sequence"/>
</dbReference>
<keyword evidence="3" id="KW-1185">Reference proteome</keyword>